<proteinExistence type="predicted"/>
<accession>A0A6A4ID17</accession>
<feature type="transmembrane region" description="Helical" evidence="1">
    <location>
        <begin position="267"/>
        <end position="285"/>
    </location>
</feature>
<keyword evidence="1" id="KW-1133">Transmembrane helix</keyword>
<organism evidence="2 3">
    <name type="scientific">Gymnopus androsaceus JB14</name>
    <dbReference type="NCBI Taxonomy" id="1447944"/>
    <lineage>
        <taxon>Eukaryota</taxon>
        <taxon>Fungi</taxon>
        <taxon>Dikarya</taxon>
        <taxon>Basidiomycota</taxon>
        <taxon>Agaricomycotina</taxon>
        <taxon>Agaricomycetes</taxon>
        <taxon>Agaricomycetidae</taxon>
        <taxon>Agaricales</taxon>
        <taxon>Marasmiineae</taxon>
        <taxon>Omphalotaceae</taxon>
        <taxon>Gymnopus</taxon>
    </lineage>
</organism>
<gene>
    <name evidence="2" type="ORF">BT96DRAFT_203145</name>
</gene>
<protein>
    <submittedName>
        <fullName evidence="2">Uncharacterized protein</fullName>
    </submittedName>
</protein>
<evidence type="ECO:0000313" key="3">
    <source>
        <dbReference type="Proteomes" id="UP000799118"/>
    </source>
</evidence>
<feature type="transmembrane region" description="Helical" evidence="1">
    <location>
        <begin position="141"/>
        <end position="161"/>
    </location>
</feature>
<evidence type="ECO:0000256" key="1">
    <source>
        <dbReference type="SAM" id="Phobius"/>
    </source>
</evidence>
<dbReference type="OrthoDB" id="2744793at2759"/>
<evidence type="ECO:0000313" key="2">
    <source>
        <dbReference type="EMBL" id="KAE9406655.1"/>
    </source>
</evidence>
<feature type="transmembrane region" description="Helical" evidence="1">
    <location>
        <begin position="110"/>
        <end position="129"/>
    </location>
</feature>
<dbReference type="AlphaFoldDB" id="A0A6A4ID17"/>
<keyword evidence="3" id="KW-1185">Reference proteome</keyword>
<sequence length="345" mass="38646">MTPEESALLSLFGSQYYWQISALICTCTFYGIYILAAFIAFYLLIRKGLTGRARKVLFSCLAFVFIMNTWNFVNKCAANLIDIKVALIQDNNGDLAEQLANASGALLHPWLYMINWPGTFNLLISDGIVAWRAWVIWQENIWVKLCLVTVVLANIVVNIVECAFDNEALSSFWDTSRWDSAAAWISFGLNLLATLFIALKAWQHHQAMKALMLDGRRTTAENVLLFFIESGTAYCALQLVYVIFLAITISTTAMTPNVIARELLIEFFTAASALYPVAIVIMVNLDWSPLDQTMLLYESSNTGPTEKTFSSLQFAHDCDTNATGQTNVEAHLKVIQSREEVSKIV</sequence>
<keyword evidence="1" id="KW-0812">Transmembrane</keyword>
<keyword evidence="1" id="KW-0472">Membrane</keyword>
<reference evidence="2" key="1">
    <citation type="journal article" date="2019" name="Environ. Microbiol.">
        <title>Fungal ecological strategies reflected in gene transcription - a case study of two litter decomposers.</title>
        <authorList>
            <person name="Barbi F."/>
            <person name="Kohler A."/>
            <person name="Barry K."/>
            <person name="Baskaran P."/>
            <person name="Daum C."/>
            <person name="Fauchery L."/>
            <person name="Ihrmark K."/>
            <person name="Kuo A."/>
            <person name="LaButti K."/>
            <person name="Lipzen A."/>
            <person name="Morin E."/>
            <person name="Grigoriev I.V."/>
            <person name="Henrissat B."/>
            <person name="Lindahl B."/>
            <person name="Martin F."/>
        </authorList>
    </citation>
    <scope>NUCLEOTIDE SEQUENCE</scope>
    <source>
        <strain evidence="2">JB14</strain>
    </source>
</reference>
<dbReference type="EMBL" id="ML769400">
    <property type="protein sequence ID" value="KAE9406655.1"/>
    <property type="molecule type" value="Genomic_DNA"/>
</dbReference>
<name>A0A6A4ID17_9AGAR</name>
<feature type="transmembrane region" description="Helical" evidence="1">
    <location>
        <begin position="181"/>
        <end position="202"/>
    </location>
</feature>
<feature type="transmembrane region" description="Helical" evidence="1">
    <location>
        <begin position="56"/>
        <end position="73"/>
    </location>
</feature>
<dbReference type="Proteomes" id="UP000799118">
    <property type="component" value="Unassembled WGS sequence"/>
</dbReference>
<feature type="transmembrane region" description="Helical" evidence="1">
    <location>
        <begin position="223"/>
        <end position="247"/>
    </location>
</feature>
<feature type="transmembrane region" description="Helical" evidence="1">
    <location>
        <begin position="20"/>
        <end position="44"/>
    </location>
</feature>